<feature type="region of interest" description="Disordered" evidence="1">
    <location>
        <begin position="90"/>
        <end position="123"/>
    </location>
</feature>
<evidence type="ECO:0000256" key="2">
    <source>
        <dbReference type="SAM" id="SignalP"/>
    </source>
</evidence>
<dbReference type="Gene3D" id="2.60.40.1650">
    <property type="entry name" value="Porin MspA (Ig-like beta-sandwich domain)"/>
    <property type="match status" value="1"/>
</dbReference>
<dbReference type="PATRIC" id="fig|1441923.3.peg.5491"/>
<dbReference type="Proteomes" id="UP000037712">
    <property type="component" value="Unassembled WGS sequence"/>
</dbReference>
<keyword evidence="2" id="KW-0732">Signal</keyword>
<dbReference type="InterPro" id="IPR006311">
    <property type="entry name" value="TAT_signal"/>
</dbReference>
<sequence>MSNKHTSGLRRGARIGGVAAAAAVALGFLSAGAANADTFVPLPDGEIVAPSGNVIKRFAESALISPSLAANGAGRVAWVSGTVTADVKGVPANAEAGPSNGGIAENPDGSINQNGTQGTSTDGVPRLTTGYIVGCQVDISKLSGTLGLNAGLSANLVSESASGTAGGSANISVPMSAGQVKFARVESKAIKKDGTYTIQYQDAQIDAQGCGGYAQARSYTVLEVTGNNYEKTTLYGQPFSIG</sequence>
<proteinExistence type="predicted"/>
<evidence type="ECO:0000256" key="1">
    <source>
        <dbReference type="SAM" id="MobiDB-lite"/>
    </source>
</evidence>
<evidence type="ECO:0000313" key="4">
    <source>
        <dbReference type="Proteomes" id="UP000037712"/>
    </source>
</evidence>
<feature type="chain" id="PRO_5005819619" evidence="2">
    <location>
        <begin position="37"/>
        <end position="242"/>
    </location>
</feature>
<dbReference type="EMBL" id="AZYO01000113">
    <property type="protein sequence ID" value="KOS53486.1"/>
    <property type="molecule type" value="Genomic_DNA"/>
</dbReference>
<dbReference type="RefSeq" id="WP_054375029.1">
    <property type="nucleotide sequence ID" value="NZ_AZYO01000113.1"/>
</dbReference>
<reference evidence="4" key="2">
    <citation type="submission" date="2015-01" db="EMBL/GenBank/DDBJ databases">
        <title>Draft genome sequence of potential hydrocarbon metabolising strain of Rhodococcus rhodochrous.</title>
        <authorList>
            <person name="Aggarwal R.K."/>
            <person name="Dawar C."/>
        </authorList>
    </citation>
    <scope>NUCLEOTIDE SEQUENCE [LARGE SCALE GENOMIC DNA]</scope>
    <source>
        <strain evidence="4">KG-21</strain>
    </source>
</reference>
<feature type="signal peptide" evidence="2">
    <location>
        <begin position="1"/>
        <end position="36"/>
    </location>
</feature>
<dbReference type="Pfam" id="PF09203">
    <property type="entry name" value="MspA"/>
    <property type="match status" value="1"/>
</dbReference>
<dbReference type="InterPro" id="IPR015286">
    <property type="entry name" value="Porin_fam_mycobact-type"/>
</dbReference>
<protein>
    <submittedName>
        <fullName evidence="3">MspA family protein</fullName>
    </submittedName>
</protein>
<dbReference type="AlphaFoldDB" id="A0A0M8PCA5"/>
<gene>
    <name evidence="3" type="ORF">Z051_25245</name>
</gene>
<dbReference type="PROSITE" id="PS51318">
    <property type="entry name" value="TAT"/>
    <property type="match status" value="1"/>
</dbReference>
<reference evidence="3 4" key="1">
    <citation type="journal article" date="2015" name="Genome Announc.">
        <title>Draft Genome Sequence of Rhodococcus rhodochrous Strain KG-21, a Soil Isolate from Oil Fields of Krishna-Godavari Basin, India.</title>
        <authorList>
            <person name="Dawar C."/>
            <person name="Aggarwal R.K."/>
        </authorList>
    </citation>
    <scope>NUCLEOTIDE SEQUENCE [LARGE SCALE GENOMIC DNA]</scope>
    <source>
        <strain evidence="3 4">KG-21</strain>
    </source>
</reference>
<feature type="compositionally biased region" description="Polar residues" evidence="1">
    <location>
        <begin position="109"/>
        <end position="122"/>
    </location>
</feature>
<evidence type="ECO:0000313" key="3">
    <source>
        <dbReference type="EMBL" id="KOS53486.1"/>
    </source>
</evidence>
<comment type="caution">
    <text evidence="3">The sequence shown here is derived from an EMBL/GenBank/DDBJ whole genome shotgun (WGS) entry which is preliminary data.</text>
</comment>
<name>A0A0M8PCA5_RHORH</name>
<organism evidence="3 4">
    <name type="scientific">Rhodococcus rhodochrous KG-21</name>
    <dbReference type="NCBI Taxonomy" id="1441923"/>
    <lineage>
        <taxon>Bacteria</taxon>
        <taxon>Bacillati</taxon>
        <taxon>Actinomycetota</taxon>
        <taxon>Actinomycetes</taxon>
        <taxon>Mycobacteriales</taxon>
        <taxon>Nocardiaceae</taxon>
        <taxon>Rhodococcus</taxon>
    </lineage>
</organism>
<accession>A0A0M8PCA5</accession>